<dbReference type="EMBL" id="LDJL01000001">
    <property type="protein sequence ID" value="KRG71936.1"/>
    <property type="molecule type" value="Genomic_DNA"/>
</dbReference>
<dbReference type="Proteomes" id="UP000052052">
    <property type="component" value="Unassembled WGS sequence"/>
</dbReference>
<organism evidence="1 2">
    <name type="scientific">Pseudoxanthomonas dokdonensis</name>
    <dbReference type="NCBI Taxonomy" id="344882"/>
    <lineage>
        <taxon>Bacteria</taxon>
        <taxon>Pseudomonadati</taxon>
        <taxon>Pseudomonadota</taxon>
        <taxon>Gammaproteobacteria</taxon>
        <taxon>Lysobacterales</taxon>
        <taxon>Lysobacteraceae</taxon>
        <taxon>Pseudoxanthomonas</taxon>
    </lineage>
</organism>
<name>A0A0R0CRB4_9GAMM</name>
<keyword evidence="2" id="KW-1185">Reference proteome</keyword>
<reference evidence="1 2" key="1">
    <citation type="submission" date="2015-05" db="EMBL/GenBank/DDBJ databases">
        <title>Genome sequencing and analysis of members of genus Stenotrophomonas.</title>
        <authorList>
            <person name="Patil P.P."/>
            <person name="Midha S."/>
            <person name="Patil P.B."/>
        </authorList>
    </citation>
    <scope>NUCLEOTIDE SEQUENCE [LARGE SCALE GENOMIC DNA]</scope>
    <source>
        <strain evidence="1 2">DSM 21858</strain>
    </source>
</reference>
<sequence>MLFAWAGVVQAQAPAVDTEAAMVVSGSITVNPDGSLVDYQLDKADKISPGVKGFLDENIRQWKFQPVPGVPANAIVVNDMSLRLVAKPAANGAVQIALTGFNFYPVKQKQRKRTRMTAPSYPVEAARAGVSADVYLVMKVDGDGRVLDVIAEQVNLQVKGSDEQMRKWRKMFADASIDAARRWKITADEDKQAGSYQVLRVPVSYSMGLSRAYGQWIGYVPGPRESTEWSIEGLSPGFSPDALVDGLVYQDGPGTLKLQSAAIDNG</sequence>
<accession>A0A0R0CRB4</accession>
<evidence type="ECO:0008006" key="3">
    <source>
        <dbReference type="Google" id="ProtNLM"/>
    </source>
</evidence>
<comment type="caution">
    <text evidence="1">The sequence shown here is derived from an EMBL/GenBank/DDBJ whole genome shotgun (WGS) entry which is preliminary data.</text>
</comment>
<dbReference type="Gene3D" id="3.30.1150.10">
    <property type="match status" value="1"/>
</dbReference>
<dbReference type="AlphaFoldDB" id="A0A0R0CRB4"/>
<dbReference type="SUPFAM" id="SSF74653">
    <property type="entry name" value="TolA/TonB C-terminal domain"/>
    <property type="match status" value="1"/>
</dbReference>
<dbReference type="STRING" id="344882.ABB29_00220"/>
<dbReference type="PATRIC" id="fig|344882.3.peg.45"/>
<evidence type="ECO:0000313" key="2">
    <source>
        <dbReference type="Proteomes" id="UP000052052"/>
    </source>
</evidence>
<proteinExistence type="predicted"/>
<gene>
    <name evidence="1" type="ORF">ABB29_00220</name>
</gene>
<evidence type="ECO:0000313" key="1">
    <source>
        <dbReference type="EMBL" id="KRG71936.1"/>
    </source>
</evidence>
<protein>
    <recommendedName>
        <fullName evidence="3">TonB C-terminal domain-containing protein</fullName>
    </recommendedName>
</protein>